<comment type="subcellular location">
    <subcellularLocation>
        <location evidence="6">Cytoplasm</location>
    </subcellularLocation>
</comment>
<dbReference type="Pfam" id="PF00590">
    <property type="entry name" value="TP_methylase"/>
    <property type="match status" value="1"/>
</dbReference>
<dbReference type="PANTHER" id="PTHR46111">
    <property type="entry name" value="RIBOSOMAL RNA SMALL SUBUNIT METHYLTRANSFERASE I"/>
    <property type="match status" value="1"/>
</dbReference>
<dbReference type="PANTHER" id="PTHR46111:SF1">
    <property type="entry name" value="RIBOSOMAL RNA SMALL SUBUNIT METHYLTRANSFERASE I"/>
    <property type="match status" value="1"/>
</dbReference>
<feature type="domain" description="Tetrapyrrole methylase" evidence="7">
    <location>
        <begin position="11"/>
        <end position="210"/>
    </location>
</feature>
<protein>
    <recommendedName>
        <fullName evidence="6">Ribosomal RNA small subunit methyltransferase I</fullName>
        <ecNumber evidence="6">2.1.1.198</ecNumber>
    </recommendedName>
    <alternativeName>
        <fullName evidence="6">16S rRNA 2'-O-ribose C1402 methyltransferase</fullName>
    </alternativeName>
    <alternativeName>
        <fullName evidence="6">rRNA (cytidine-2'-O-)-methyltransferase RsmI</fullName>
    </alternativeName>
</protein>
<name>A5EVA7_DICNV</name>
<dbReference type="OrthoDB" id="9809084at2"/>
<comment type="function">
    <text evidence="6">Catalyzes the 2'-O-methylation of the ribose of cytidine 1402 (C1402) in 16S rRNA.</text>
</comment>
<dbReference type="RefSeq" id="WP_012030973.1">
    <property type="nucleotide sequence ID" value="NC_009446.1"/>
</dbReference>
<evidence type="ECO:0000256" key="3">
    <source>
        <dbReference type="ARBA" id="ARBA00022603"/>
    </source>
</evidence>
<dbReference type="KEGG" id="dno:DNO_0641"/>
<comment type="similarity">
    <text evidence="6">Belongs to the methyltransferase superfamily. RsmI family.</text>
</comment>
<keyword evidence="2 6" id="KW-0698">rRNA processing</keyword>
<keyword evidence="9" id="KW-1185">Reference proteome</keyword>
<evidence type="ECO:0000256" key="2">
    <source>
        <dbReference type="ARBA" id="ARBA00022552"/>
    </source>
</evidence>
<evidence type="ECO:0000259" key="7">
    <source>
        <dbReference type="Pfam" id="PF00590"/>
    </source>
</evidence>
<dbReference type="Gene3D" id="3.40.1010.10">
    <property type="entry name" value="Cobalt-precorrin-4 Transmethylase, Domain 1"/>
    <property type="match status" value="1"/>
</dbReference>
<dbReference type="NCBIfam" id="TIGR00096">
    <property type="entry name" value="16S rRNA (cytidine(1402)-2'-O)-methyltransferase"/>
    <property type="match status" value="1"/>
</dbReference>
<dbReference type="AlphaFoldDB" id="A5EVA7"/>
<dbReference type="CDD" id="cd11648">
    <property type="entry name" value="RsmI"/>
    <property type="match status" value="1"/>
</dbReference>
<dbReference type="HAMAP" id="MF_01877">
    <property type="entry name" value="16SrRNA_methyltr_I"/>
    <property type="match status" value="1"/>
</dbReference>
<gene>
    <name evidence="6" type="primary">rsmI</name>
    <name evidence="8" type="ordered locus">DNO_0641</name>
</gene>
<evidence type="ECO:0000313" key="8">
    <source>
        <dbReference type="EMBL" id="ABQ13799.1"/>
    </source>
</evidence>
<dbReference type="InterPro" id="IPR008189">
    <property type="entry name" value="rRNA_ssu_MeTfrase_I"/>
</dbReference>
<keyword evidence="4 6" id="KW-0808">Transferase</keyword>
<dbReference type="GO" id="GO:0070677">
    <property type="term" value="F:rRNA (cytosine-2'-O-)-methyltransferase activity"/>
    <property type="evidence" value="ECO:0007669"/>
    <property type="project" value="UniProtKB-UniRule"/>
</dbReference>
<dbReference type="STRING" id="246195.DNO_0641"/>
<dbReference type="InterPro" id="IPR018063">
    <property type="entry name" value="SAM_MeTrfase_RsmI_CS"/>
</dbReference>
<dbReference type="InterPro" id="IPR014776">
    <property type="entry name" value="4pyrrole_Mease_sub2"/>
</dbReference>
<evidence type="ECO:0000256" key="1">
    <source>
        <dbReference type="ARBA" id="ARBA00022490"/>
    </source>
</evidence>
<dbReference type="InterPro" id="IPR035996">
    <property type="entry name" value="4pyrrol_Methylase_sf"/>
</dbReference>
<comment type="catalytic activity">
    <reaction evidence="6">
        <text>cytidine(1402) in 16S rRNA + S-adenosyl-L-methionine = 2'-O-methylcytidine(1402) in 16S rRNA + S-adenosyl-L-homocysteine + H(+)</text>
        <dbReference type="Rhea" id="RHEA:42924"/>
        <dbReference type="Rhea" id="RHEA-COMP:10285"/>
        <dbReference type="Rhea" id="RHEA-COMP:10286"/>
        <dbReference type="ChEBI" id="CHEBI:15378"/>
        <dbReference type="ChEBI" id="CHEBI:57856"/>
        <dbReference type="ChEBI" id="CHEBI:59789"/>
        <dbReference type="ChEBI" id="CHEBI:74495"/>
        <dbReference type="ChEBI" id="CHEBI:82748"/>
        <dbReference type="EC" id="2.1.1.198"/>
    </reaction>
</comment>
<dbReference type="InterPro" id="IPR014777">
    <property type="entry name" value="4pyrrole_Mease_sub1"/>
</dbReference>
<keyword evidence="1 6" id="KW-0963">Cytoplasm</keyword>
<keyword evidence="5 6" id="KW-0949">S-adenosyl-L-methionine</keyword>
<evidence type="ECO:0000256" key="6">
    <source>
        <dbReference type="HAMAP-Rule" id="MF_01877"/>
    </source>
</evidence>
<evidence type="ECO:0000256" key="5">
    <source>
        <dbReference type="ARBA" id="ARBA00022691"/>
    </source>
</evidence>
<accession>A5EVA7</accession>
<dbReference type="FunFam" id="3.30.950.10:FF:000002">
    <property type="entry name" value="Ribosomal RNA small subunit methyltransferase I"/>
    <property type="match status" value="1"/>
</dbReference>
<evidence type="ECO:0000313" key="9">
    <source>
        <dbReference type="Proteomes" id="UP000000248"/>
    </source>
</evidence>
<dbReference type="Gene3D" id="3.30.950.10">
    <property type="entry name" value="Methyltransferase, Cobalt-precorrin-4 Transmethylase, Domain 2"/>
    <property type="match status" value="1"/>
</dbReference>
<dbReference type="EC" id="2.1.1.198" evidence="6"/>
<dbReference type="PIRSF" id="PIRSF005917">
    <property type="entry name" value="MTase_YraL"/>
    <property type="match status" value="1"/>
</dbReference>
<dbReference type="Proteomes" id="UP000000248">
    <property type="component" value="Chromosome"/>
</dbReference>
<dbReference type="InterPro" id="IPR000878">
    <property type="entry name" value="4pyrrol_Mease"/>
</dbReference>
<dbReference type="eggNOG" id="COG0313">
    <property type="taxonomic scope" value="Bacteria"/>
</dbReference>
<dbReference type="PROSITE" id="PS01296">
    <property type="entry name" value="RSMI"/>
    <property type="match status" value="1"/>
</dbReference>
<dbReference type="FunFam" id="3.40.1010.10:FF:000007">
    <property type="entry name" value="Ribosomal RNA small subunit methyltransferase I"/>
    <property type="match status" value="1"/>
</dbReference>
<dbReference type="EMBL" id="CP000513">
    <property type="protein sequence ID" value="ABQ13799.1"/>
    <property type="molecule type" value="Genomic_DNA"/>
</dbReference>
<proteinExistence type="inferred from homology"/>
<keyword evidence="3 6" id="KW-0489">Methyltransferase</keyword>
<dbReference type="HOGENOM" id="CLU_044779_4_0_6"/>
<dbReference type="SUPFAM" id="SSF53790">
    <property type="entry name" value="Tetrapyrrole methylase"/>
    <property type="match status" value="1"/>
</dbReference>
<reference evidence="8 9" key="1">
    <citation type="journal article" date="2007" name="Nat. Biotechnol.">
        <title>Genome sequence and identification of candidate vaccine antigens from the animal pathogen Dichelobacter nodosus.</title>
        <authorList>
            <person name="Myers G.S."/>
            <person name="Parker D."/>
            <person name="Al-Hasani K."/>
            <person name="Kennan R.M."/>
            <person name="Seemann T."/>
            <person name="Ren Q."/>
            <person name="Badger J.H."/>
            <person name="Selengut J.D."/>
            <person name="Deboy R.T."/>
            <person name="Tettelin H."/>
            <person name="Boyce J.D."/>
            <person name="McCarl V.P."/>
            <person name="Han X."/>
            <person name="Nelson W.C."/>
            <person name="Madupu R."/>
            <person name="Mohamoud Y."/>
            <person name="Holley T."/>
            <person name="Fedorova N."/>
            <person name="Khouri H."/>
            <person name="Bottomley S.P."/>
            <person name="Whittington R.J."/>
            <person name="Adler B."/>
            <person name="Songer J.G."/>
            <person name="Rood J.I."/>
            <person name="Paulsen I.T."/>
        </authorList>
    </citation>
    <scope>NUCLEOTIDE SEQUENCE [LARGE SCALE GENOMIC DNA]</scope>
    <source>
        <strain evidence="8 9">VCS1703A</strain>
    </source>
</reference>
<organism evidence="8 9">
    <name type="scientific">Dichelobacter nodosus (strain VCS1703A)</name>
    <dbReference type="NCBI Taxonomy" id="246195"/>
    <lineage>
        <taxon>Bacteria</taxon>
        <taxon>Pseudomonadati</taxon>
        <taxon>Pseudomonadota</taxon>
        <taxon>Gammaproteobacteria</taxon>
        <taxon>Cardiobacteriales</taxon>
        <taxon>Cardiobacteriaceae</taxon>
        <taxon>Dichelobacter</taxon>
    </lineage>
</organism>
<sequence length="280" mass="30331">MSQSLPTAGCLFIVATPIGNLKDISTRALETLQHCSAIACEDTRVSQHLLTAFGIQKPLIALHQHNEYRAADSILARLHAGEDIAVISDAGTPLISDPGAIITALAHQNQIRVIPVPGANAVITALSASGLPADRFVFSGFIPAKAGERDRFLTQHGHYPLTTVFYETPHRIKATLDACQQQFSAERKLVIARELTKTFEQIVSTTVADAPSWLNADKQHEKGEFVLLLAGDTEQKTAEHWQTLADDLAEAGLSSKTIAALLAKHCAAHKKTVYNYLIAR</sequence>
<evidence type="ECO:0000256" key="4">
    <source>
        <dbReference type="ARBA" id="ARBA00022679"/>
    </source>
</evidence>
<dbReference type="GO" id="GO:0005737">
    <property type="term" value="C:cytoplasm"/>
    <property type="evidence" value="ECO:0007669"/>
    <property type="project" value="UniProtKB-SubCell"/>
</dbReference>